<dbReference type="RefSeq" id="WP_006785558.1">
    <property type="nucleotide sequence ID" value="NZ_ADMN01000110.1"/>
</dbReference>
<gene>
    <name evidence="7" type="ORF">CUW_0070</name>
</gene>
<keyword evidence="4" id="KW-1003">Cell membrane</keyword>
<dbReference type="Gene3D" id="3.40.50.300">
    <property type="entry name" value="P-loop containing nucleotide triphosphate hydrolases"/>
    <property type="match status" value="1"/>
</dbReference>
<feature type="domain" description="ABC transporter" evidence="6">
    <location>
        <begin position="28"/>
        <end position="93"/>
    </location>
</feature>
<protein>
    <submittedName>
        <fullName evidence="7">Conserved domain protein</fullName>
    </submittedName>
</protein>
<name>A0ABP2HZ33_9FIRM</name>
<dbReference type="InterPro" id="IPR050388">
    <property type="entry name" value="ABC_Ni/Peptide_Import"/>
</dbReference>
<dbReference type="Pfam" id="PF00005">
    <property type="entry name" value="ABC_tran"/>
    <property type="match status" value="1"/>
</dbReference>
<comment type="subcellular location">
    <subcellularLocation>
        <location evidence="1">Membrane</location>
    </subcellularLocation>
</comment>
<sequence length="103" mass="11548">MSVRKTVLSVKDLEIQFKVRDRRLNAIRRISLDLYEGETLAIVGESGSGKSVLIKSFTGMLESNGEIVGGEILFEGQDISKLKKIKNGMAFVGLKLQRFFKIR</sequence>
<proteinExistence type="inferred from homology"/>
<dbReference type="EMBL" id="ADMN01000110">
    <property type="protein sequence ID" value="EFF62878.1"/>
    <property type="molecule type" value="Genomic_DNA"/>
</dbReference>
<keyword evidence="5" id="KW-0472">Membrane</keyword>
<dbReference type="InterPro" id="IPR027417">
    <property type="entry name" value="P-loop_NTPase"/>
</dbReference>
<dbReference type="SUPFAM" id="SSF52540">
    <property type="entry name" value="P-loop containing nucleoside triphosphate hydrolases"/>
    <property type="match status" value="1"/>
</dbReference>
<evidence type="ECO:0000256" key="5">
    <source>
        <dbReference type="ARBA" id="ARBA00023136"/>
    </source>
</evidence>
<evidence type="ECO:0000313" key="8">
    <source>
        <dbReference type="Proteomes" id="UP000002938"/>
    </source>
</evidence>
<dbReference type="PANTHER" id="PTHR43297:SF2">
    <property type="entry name" value="DIPEPTIDE TRANSPORT ATP-BINDING PROTEIN DPPD"/>
    <property type="match status" value="1"/>
</dbReference>
<dbReference type="InterPro" id="IPR003439">
    <property type="entry name" value="ABC_transporter-like_ATP-bd"/>
</dbReference>
<evidence type="ECO:0000313" key="7">
    <source>
        <dbReference type="EMBL" id="EFF62878.1"/>
    </source>
</evidence>
<evidence type="ECO:0000256" key="1">
    <source>
        <dbReference type="ARBA" id="ARBA00004370"/>
    </source>
</evidence>
<evidence type="ECO:0000259" key="6">
    <source>
        <dbReference type="Pfam" id="PF00005"/>
    </source>
</evidence>
<organism evidence="7 8">
    <name type="scientific">Turicibacter sanguinis PC909</name>
    <dbReference type="NCBI Taxonomy" id="702450"/>
    <lineage>
        <taxon>Bacteria</taxon>
        <taxon>Bacillati</taxon>
        <taxon>Bacillota</taxon>
        <taxon>Erysipelotrichia</taxon>
        <taxon>Erysipelotrichales</taxon>
        <taxon>Turicibacteraceae</taxon>
        <taxon>Turicibacter</taxon>
    </lineage>
</organism>
<dbReference type="Proteomes" id="UP000002938">
    <property type="component" value="Unassembled WGS sequence"/>
</dbReference>
<keyword evidence="8" id="KW-1185">Reference proteome</keyword>
<reference evidence="7 8" key="1">
    <citation type="journal article" date="2011" name="J. Bacteriol.">
        <title>Draft Genome Sequence of Turicibacter sanguinis PC909, Isolated from Human Feces.</title>
        <authorList>
            <person name="Cuiv P.O."/>
            <person name="Klaassens E.S."/>
            <person name="Durkin A.S."/>
            <person name="Harkins D.M."/>
            <person name="Foster L."/>
            <person name="McCorrison J."/>
            <person name="Torralba M."/>
            <person name="Nelson K.E."/>
            <person name="Morrison M."/>
        </authorList>
    </citation>
    <scope>NUCLEOTIDE SEQUENCE [LARGE SCALE GENOMIC DNA]</scope>
    <source>
        <strain evidence="7 8">PC909</strain>
    </source>
</reference>
<comment type="similarity">
    <text evidence="2">Belongs to the ABC transporter superfamily.</text>
</comment>
<evidence type="ECO:0000256" key="3">
    <source>
        <dbReference type="ARBA" id="ARBA00022448"/>
    </source>
</evidence>
<evidence type="ECO:0000256" key="4">
    <source>
        <dbReference type="ARBA" id="ARBA00022475"/>
    </source>
</evidence>
<dbReference type="PANTHER" id="PTHR43297">
    <property type="entry name" value="OLIGOPEPTIDE TRANSPORT ATP-BINDING PROTEIN APPD"/>
    <property type="match status" value="1"/>
</dbReference>
<keyword evidence="3" id="KW-0813">Transport</keyword>
<evidence type="ECO:0000256" key="2">
    <source>
        <dbReference type="ARBA" id="ARBA00005417"/>
    </source>
</evidence>
<comment type="caution">
    <text evidence="7">The sequence shown here is derived from an EMBL/GenBank/DDBJ whole genome shotgun (WGS) entry which is preliminary data.</text>
</comment>
<accession>A0ABP2HZ33</accession>